<evidence type="ECO:0000313" key="4">
    <source>
        <dbReference type="Proteomes" id="UP000002217"/>
    </source>
</evidence>
<dbReference type="RefSeq" id="WP_015757404.1">
    <property type="nucleotide sequence ID" value="NC_013216.1"/>
</dbReference>
<evidence type="ECO:0000259" key="2">
    <source>
        <dbReference type="Pfam" id="PF18994"/>
    </source>
</evidence>
<dbReference type="STRING" id="485916.Dtox_1849"/>
<reference evidence="3 4" key="1">
    <citation type="journal article" date="2009" name="Stand. Genomic Sci.">
        <title>Complete genome sequence of Desulfotomaculum acetoxidans type strain (5575).</title>
        <authorList>
            <person name="Spring S."/>
            <person name="Lapidus A."/>
            <person name="Schroder M."/>
            <person name="Gleim D."/>
            <person name="Sims D."/>
            <person name="Meincke L."/>
            <person name="Glavina Del Rio T."/>
            <person name="Tice H."/>
            <person name="Copeland A."/>
            <person name="Cheng J.F."/>
            <person name="Lucas S."/>
            <person name="Chen F."/>
            <person name="Nolan M."/>
            <person name="Bruce D."/>
            <person name="Goodwin L."/>
            <person name="Pitluck S."/>
            <person name="Ivanova N."/>
            <person name="Mavromatis K."/>
            <person name="Mikhailova N."/>
            <person name="Pati A."/>
            <person name="Chen A."/>
            <person name="Palaniappan K."/>
            <person name="Land M."/>
            <person name="Hauser L."/>
            <person name="Chang Y.J."/>
            <person name="Jeffries C.D."/>
            <person name="Chain P."/>
            <person name="Saunders E."/>
            <person name="Brettin T."/>
            <person name="Detter J.C."/>
            <person name="Goker M."/>
            <person name="Bristow J."/>
            <person name="Eisen J.A."/>
            <person name="Markowitz V."/>
            <person name="Hugenholtz P."/>
            <person name="Kyrpides N.C."/>
            <person name="Klenk H.P."/>
            <person name="Han C."/>
        </authorList>
    </citation>
    <scope>NUCLEOTIDE SEQUENCE [LARGE SCALE GENOMIC DNA]</scope>
    <source>
        <strain evidence="4">ATCC 49208 / DSM 771 / VKM B-1644</strain>
    </source>
</reference>
<evidence type="ECO:0000313" key="3">
    <source>
        <dbReference type="EMBL" id="ACV62696.1"/>
    </source>
</evidence>
<keyword evidence="4" id="KW-1185">Reference proteome</keyword>
<name>C8VXP0_DESAS</name>
<dbReference type="InterPro" id="IPR007119">
    <property type="entry name" value="Phage_tail_spike_N"/>
</dbReference>
<accession>C8VXP0</accession>
<feature type="domain" description="Tail spike" evidence="1">
    <location>
        <begin position="94"/>
        <end position="370"/>
    </location>
</feature>
<dbReference type="EMBL" id="CP001720">
    <property type="protein sequence ID" value="ACV62696.1"/>
    <property type="molecule type" value="Genomic_DNA"/>
</dbReference>
<dbReference type="HOGENOM" id="CLU_578621_0_0_9"/>
<dbReference type="InterPro" id="IPR010572">
    <property type="entry name" value="Tail_dom"/>
</dbReference>
<protein>
    <submittedName>
        <fullName evidence="3">Phage minor structural protein</fullName>
    </submittedName>
</protein>
<sequence length="466" mass="52136">MLYLFDSAEKLLAIYSQENATCPYYDAVHTEKLTGENTFIFTIPADHQDSRYITEGNLVGFKDPYKDWQLFEIKRITDIHGEGLTRTAYCEHVLYELIDDFIEDIRPTDCTALIALIKALEGTRWEPGVVDDLGVNSTNFYYESALSAVQKVAAIWKGELRFRVVISNNAITKRYVDLLARRGAVTGKQFTYDRNTSQIEREVDLTSVVTALYGRGKGVEVGDGYGRRLDFSGIGWAVANGNPADKPLSQRWIGDAQALAQWGRAGRHRFGVFEDSEETDPAVLLQKTWDTLQERKMPRVTYSLDVVDLESLSGYGHEKVRLGDTVRVIDRKFNLEILVEARILEINRNLLKPEDTEITLGNFTPSITDEALKQMEINRAVNDKQGVWDRASQFNADGTLSAGKLTDTLVGLDHTLQLASEAVTEAKIAVGAISTPKLATNAVTADKLAPGTINEAKMNWKTHLLY</sequence>
<dbReference type="OrthoDB" id="5090100at2"/>
<proteinExistence type="predicted"/>
<dbReference type="KEGG" id="dae:Dtox_1849"/>
<organism evidence="3 4">
    <name type="scientific">Desulfofarcimen acetoxidans (strain ATCC 49208 / DSM 771 / KCTC 5769 / VKM B-1644 / 5575)</name>
    <name type="common">Desulfotomaculum acetoxidans</name>
    <dbReference type="NCBI Taxonomy" id="485916"/>
    <lineage>
        <taxon>Bacteria</taxon>
        <taxon>Bacillati</taxon>
        <taxon>Bacillota</taxon>
        <taxon>Clostridia</taxon>
        <taxon>Eubacteriales</taxon>
        <taxon>Peptococcaceae</taxon>
        <taxon>Desulfofarcimen</taxon>
    </lineage>
</organism>
<dbReference type="NCBIfam" id="TIGR01665">
    <property type="entry name" value="put_anti_recept"/>
    <property type="match status" value="1"/>
</dbReference>
<dbReference type="Proteomes" id="UP000002217">
    <property type="component" value="Chromosome"/>
</dbReference>
<feature type="domain" description="Prophage endopeptidase tail N-terminal" evidence="2">
    <location>
        <begin position="17"/>
        <end position="92"/>
    </location>
</feature>
<dbReference type="Pfam" id="PF18994">
    <property type="entry name" value="Prophage_tailD1"/>
    <property type="match status" value="1"/>
</dbReference>
<dbReference type="AlphaFoldDB" id="C8VXP0"/>
<dbReference type="InterPro" id="IPR044051">
    <property type="entry name" value="Prophage_tail_N"/>
</dbReference>
<dbReference type="Pfam" id="PF06605">
    <property type="entry name" value="Prophage_tail"/>
    <property type="match status" value="1"/>
</dbReference>
<gene>
    <name evidence="3" type="ordered locus">Dtox_1849</name>
</gene>
<evidence type="ECO:0000259" key="1">
    <source>
        <dbReference type="Pfam" id="PF06605"/>
    </source>
</evidence>
<dbReference type="eggNOG" id="COG4926">
    <property type="taxonomic scope" value="Bacteria"/>
</dbReference>